<keyword evidence="3" id="KW-1185">Reference proteome</keyword>
<evidence type="ECO:0000256" key="1">
    <source>
        <dbReference type="SAM" id="MobiDB-lite"/>
    </source>
</evidence>
<proteinExistence type="predicted"/>
<protein>
    <submittedName>
        <fullName evidence="2">Uncharacterized protein</fullName>
    </submittedName>
</protein>
<sequence>MTHLVQLCRVASAARPGRRVIALVVLGLLASSTSSSKKATAAVTAVARNPDQAQPPRRDHSEMTNPTAAPGAAETPATRPETGAAPVDVAAPVQTTPARRDSDPTSGPSVATTGGPERLTLPTCGGPATLRVEIRDEASSTVAAAVMVCSGDLDGVLDAIQAAGRESETWAGVDPPGVCGLWVDGSAVPAATPSGMPGPLPAAAPVPVAGQMVAQPARVRMSRARVLRLISDLTAAVDRPALPAPESVRFLAGTETVVITCRTVAEAAGWADEVGAAATAVEQQTIVDGQQTHLYSACALWRGSRLVVTASVPLRAVGAAA</sequence>
<evidence type="ECO:0000313" key="2">
    <source>
        <dbReference type="EMBL" id="SCL15112.1"/>
    </source>
</evidence>
<accession>A0A1C6RDD0</accession>
<feature type="region of interest" description="Disordered" evidence="1">
    <location>
        <begin position="41"/>
        <end position="123"/>
    </location>
</feature>
<dbReference type="Proteomes" id="UP000198906">
    <property type="component" value="Unassembled WGS sequence"/>
</dbReference>
<name>A0A1C6RDD0_9ACTN</name>
<dbReference type="STRING" id="47866.GA0074694_1059"/>
<evidence type="ECO:0000313" key="3">
    <source>
        <dbReference type="Proteomes" id="UP000198906"/>
    </source>
</evidence>
<dbReference type="AlphaFoldDB" id="A0A1C6RDD0"/>
<dbReference type="EMBL" id="FMHU01000001">
    <property type="protein sequence ID" value="SCL15112.1"/>
    <property type="molecule type" value="Genomic_DNA"/>
</dbReference>
<gene>
    <name evidence="2" type="ORF">GA0074694_1059</name>
</gene>
<organism evidence="2 3">
    <name type="scientific">Micromonospora inyonensis</name>
    <dbReference type="NCBI Taxonomy" id="47866"/>
    <lineage>
        <taxon>Bacteria</taxon>
        <taxon>Bacillati</taxon>
        <taxon>Actinomycetota</taxon>
        <taxon>Actinomycetes</taxon>
        <taxon>Micromonosporales</taxon>
        <taxon>Micromonosporaceae</taxon>
        <taxon>Micromonospora</taxon>
    </lineage>
</organism>
<feature type="compositionally biased region" description="Low complexity" evidence="1">
    <location>
        <begin position="64"/>
        <end position="86"/>
    </location>
</feature>
<reference evidence="3" key="1">
    <citation type="submission" date="2016-06" db="EMBL/GenBank/DDBJ databases">
        <authorList>
            <person name="Varghese N."/>
        </authorList>
    </citation>
    <scope>NUCLEOTIDE SEQUENCE [LARGE SCALE GENOMIC DNA]</scope>
    <source>
        <strain evidence="3">DSM 46123</strain>
    </source>
</reference>